<feature type="region of interest" description="Disordered" evidence="1">
    <location>
        <begin position="303"/>
        <end position="328"/>
    </location>
</feature>
<dbReference type="AlphaFoldDB" id="A0A0G2AFH9"/>
<evidence type="ECO:0000256" key="1">
    <source>
        <dbReference type="SAM" id="MobiDB-lite"/>
    </source>
</evidence>
<dbReference type="Proteomes" id="UP000034445">
    <property type="component" value="Unassembled WGS sequence"/>
</dbReference>
<gene>
    <name evidence="2" type="ORF">UY74_C0019G0001</name>
</gene>
<protein>
    <submittedName>
        <fullName evidence="2">Hemagluttinin family protein</fullName>
    </submittedName>
</protein>
<comment type="caution">
    <text evidence="2">The sequence shown here is derived from an EMBL/GenBank/DDBJ whole genome shotgun (WGS) entry which is preliminary data.</text>
</comment>
<evidence type="ECO:0000313" key="3">
    <source>
        <dbReference type="Proteomes" id="UP000034445"/>
    </source>
</evidence>
<feature type="compositionally biased region" description="Low complexity" evidence="1">
    <location>
        <begin position="303"/>
        <end position="324"/>
    </location>
</feature>
<proteinExistence type="predicted"/>
<accession>A0A0G2AFH9</accession>
<organism evidence="2 3">
    <name type="scientific">Candidatus Kaiserbacteria bacterium GW2011_GWC2_52_8b</name>
    <dbReference type="NCBI Taxonomy" id="1618676"/>
    <lineage>
        <taxon>Bacteria</taxon>
        <taxon>Candidatus Kaiseribacteriota</taxon>
    </lineage>
</organism>
<name>A0A0G2AFH9_9BACT</name>
<feature type="non-terminal residue" evidence="2">
    <location>
        <position position="1081"/>
    </location>
</feature>
<dbReference type="EMBL" id="LCRF01000019">
    <property type="protein sequence ID" value="KKW31254.1"/>
    <property type="molecule type" value="Genomic_DNA"/>
</dbReference>
<evidence type="ECO:0000313" key="2">
    <source>
        <dbReference type="EMBL" id="KKW31254.1"/>
    </source>
</evidence>
<sequence length="1081" mass="110080">MSDEIFFDGIRLIAASDAALQSGLTRDYIARLCKKKKISGRQIGKNWYVNFESLKSFVIAQEHARSRRRRTLTKERTEEYRAHNTDLKTDVLPEDMAGKLVIPSPFLPKLQKETTPMREIVRKERAMHNAVIAEEKKDLVLEKKIRDVIAEVTNTGEHALTEASKVPGIAHAALQSAQVPAYVVTPVTEILHKIVALTLAIMLTFGTFATVDRSITYFASDSFASLHDSLQSFVDGGAVHLVQNTGAQLAAVATNPAAAVSAAVGFFAGIFGGIQNVIFAIANPGALFSPGSVAIEIVPAATPSSQSPVSPPQQVAQVPSSPTPARTTLSPALAQSYGETKQTVIERVIEQHIVSAGGITEEILNQRLQQLDNKLTSQIYSITSVSTPPASGGFTNEIALTQRIDNLSGTIITNPAITGGTIKSVTISDSTWSGDLSVNNISVSGTTTTANLAVSAVSTSTFAGGINLTGGCVSVNGVCISASAGASTGILNSVQFNGGSGTFAGSGSFTFNPTSNTLFASSTIFGNATTTNFAVTGNATSTFAAGIETTALNVTGATSTFANGIVLNTGCFSINGTCLSTSGGGGSGTVSGTGQTGQLAYYTGATEVSPTSTLFITPSSNLGVGTTSPYARLTVWGNGGNIFEAVDNASSTKFIIQNGGNVGIGTTTPGSIFSIASVANFTAATSTLYGTGLNLASGCFAVGGNCLSLSNLAGNINLGTQVTGLLGIGNGGTGSTTPTGILLGDGVGALNTATISAPLSISGTTLLISQASSTSNGFLASADWTSFNNKISSTSLSATYPLAYNSTTGLFNIEFGTTTANTWSQTQTFTLGFLSQASSTITNGLFSMNGGASTTNITASGIGYFTTASTSNLTVSNIQNSLLVTGATGIVAGTTTLAVNFGGTGSTTLGGILKGNGTGIIQSAIAGTDFLIGSGVQGNCVKWGANNLLADQNSPCGSGGGSSGGTWSTTTSPVANELFNYPLNSTDIITIGASATSSAKYFFDPNVLVAYFAGNVGIGTTSPYAALSVAGQVVASNYTATSTQASIFPYASSTALTATTLFSTTASTTNLITLYASTTLL</sequence>
<reference evidence="2 3" key="1">
    <citation type="journal article" date="2015" name="Nature">
        <title>rRNA introns, odd ribosomes, and small enigmatic genomes across a large radiation of phyla.</title>
        <authorList>
            <person name="Brown C.T."/>
            <person name="Hug L.A."/>
            <person name="Thomas B.C."/>
            <person name="Sharon I."/>
            <person name="Castelle C.J."/>
            <person name="Singh A."/>
            <person name="Wilkins M.J."/>
            <person name="Williams K.H."/>
            <person name="Banfield J.F."/>
        </authorList>
    </citation>
    <scope>NUCLEOTIDE SEQUENCE [LARGE SCALE GENOMIC DNA]</scope>
</reference>